<dbReference type="AlphaFoldDB" id="A0A1D2NH62"/>
<feature type="compositionally biased region" description="Low complexity" evidence="8">
    <location>
        <begin position="177"/>
        <end position="190"/>
    </location>
</feature>
<dbReference type="GO" id="GO:0046464">
    <property type="term" value="P:acylglycerol catabolic process"/>
    <property type="evidence" value="ECO:0007669"/>
    <property type="project" value="TreeGrafter"/>
</dbReference>
<feature type="region of interest" description="Disordered" evidence="8">
    <location>
        <begin position="241"/>
        <end position="391"/>
    </location>
</feature>
<organism evidence="10 11">
    <name type="scientific">Orchesella cincta</name>
    <name type="common">Springtail</name>
    <name type="synonym">Podura cincta</name>
    <dbReference type="NCBI Taxonomy" id="48709"/>
    <lineage>
        <taxon>Eukaryota</taxon>
        <taxon>Metazoa</taxon>
        <taxon>Ecdysozoa</taxon>
        <taxon>Arthropoda</taxon>
        <taxon>Hexapoda</taxon>
        <taxon>Collembola</taxon>
        <taxon>Entomobryomorpha</taxon>
        <taxon>Entomobryoidea</taxon>
        <taxon>Orchesellidae</taxon>
        <taxon>Orchesellinae</taxon>
        <taxon>Orchesella</taxon>
    </lineage>
</organism>
<dbReference type="Gene3D" id="3.40.50.1820">
    <property type="entry name" value="alpha/beta hydrolase"/>
    <property type="match status" value="1"/>
</dbReference>
<proteinExistence type="predicted"/>
<evidence type="ECO:0000313" key="11">
    <source>
        <dbReference type="Proteomes" id="UP000094527"/>
    </source>
</evidence>
<dbReference type="GO" id="GO:0005765">
    <property type="term" value="C:lysosomal membrane"/>
    <property type="evidence" value="ECO:0007669"/>
    <property type="project" value="UniProtKB-SubCell"/>
</dbReference>
<keyword evidence="10" id="KW-0378">Hydrolase</keyword>
<dbReference type="InterPro" id="IPR029058">
    <property type="entry name" value="AB_hydrolase_fold"/>
</dbReference>
<dbReference type="InterPro" id="IPR000073">
    <property type="entry name" value="AB_hydrolase_1"/>
</dbReference>
<name>A0A1D2NH62_ORCCI</name>
<feature type="compositionally biased region" description="Low complexity" evidence="8">
    <location>
        <begin position="330"/>
        <end position="343"/>
    </location>
</feature>
<feature type="compositionally biased region" description="Polar residues" evidence="8">
    <location>
        <begin position="242"/>
        <end position="255"/>
    </location>
</feature>
<dbReference type="InterPro" id="IPR050266">
    <property type="entry name" value="AB_hydrolase_sf"/>
</dbReference>
<feature type="region of interest" description="Disordered" evidence="8">
    <location>
        <begin position="99"/>
        <end position="149"/>
    </location>
</feature>
<dbReference type="GO" id="GO:0047372">
    <property type="term" value="F:monoacylglycerol lipase activity"/>
    <property type="evidence" value="ECO:0007669"/>
    <property type="project" value="UniProtKB-EC"/>
</dbReference>
<dbReference type="SUPFAM" id="SSF53474">
    <property type="entry name" value="alpha/beta-Hydrolases"/>
    <property type="match status" value="1"/>
</dbReference>
<feature type="domain" description="AB hydrolase-1" evidence="9">
    <location>
        <begin position="400"/>
        <end position="619"/>
    </location>
</feature>
<evidence type="ECO:0000256" key="8">
    <source>
        <dbReference type="SAM" id="MobiDB-lite"/>
    </source>
</evidence>
<dbReference type="OrthoDB" id="428974at2759"/>
<dbReference type="Proteomes" id="UP000094527">
    <property type="component" value="Unassembled WGS sequence"/>
</dbReference>
<evidence type="ECO:0000259" key="9">
    <source>
        <dbReference type="Pfam" id="PF12697"/>
    </source>
</evidence>
<dbReference type="PANTHER" id="PTHR43798:SF5">
    <property type="entry name" value="MONOACYLGLYCEROL LIPASE ABHD6"/>
    <property type="match status" value="1"/>
</dbReference>
<feature type="region of interest" description="Disordered" evidence="8">
    <location>
        <begin position="164"/>
        <end position="195"/>
    </location>
</feature>
<protein>
    <recommendedName>
        <fullName evidence="2">acylglycerol lipase</fullName>
        <ecNumber evidence="2">3.1.1.23</ecNumber>
    </recommendedName>
</protein>
<accession>A0A1D2NH62</accession>
<comment type="subcellular location">
    <subcellularLocation>
        <location evidence="3">Late endosome membrane</location>
        <topology evidence="3">Single-pass type II membrane protein</topology>
    </subcellularLocation>
    <subcellularLocation>
        <location evidence="4">Lysosome membrane</location>
        <topology evidence="4">Single-pass type II membrane protein</topology>
    </subcellularLocation>
    <subcellularLocation>
        <location evidence="5">Mitochondrion membrane</location>
        <topology evidence="5">Single-pass type II membrane protein</topology>
    </subcellularLocation>
</comment>
<evidence type="ECO:0000256" key="6">
    <source>
        <dbReference type="ARBA" id="ARBA00047662"/>
    </source>
</evidence>
<evidence type="ECO:0000256" key="1">
    <source>
        <dbReference type="ARBA" id="ARBA00001613"/>
    </source>
</evidence>
<comment type="function">
    <text evidence="7">Lipase that preferentially hydrolysis medium-chain saturated monoacylglycerols including 2-arachidonoylglycerol. Through 2-arachidonoylglycerol degradation may regulate endocannabinoid signaling pathways. Also has a lysophosphatidyl lipase activity with a preference for lysophosphatidylglycerol among other lysophospholipids. Also able to degrade bis(monoacylglycero)phosphate (BMP) and constitutes the major enzyme for BMP catabolism. BMP, also known as lysobisphosphatidic acid, is enriched in late endosomes and lysosomes and plays a key role in the formation of intraluminal vesicles and in lipid sorting.</text>
</comment>
<evidence type="ECO:0000313" key="10">
    <source>
        <dbReference type="EMBL" id="ODN04306.1"/>
    </source>
</evidence>
<feature type="compositionally biased region" description="Polar residues" evidence="8">
    <location>
        <begin position="122"/>
        <end position="142"/>
    </location>
</feature>
<evidence type="ECO:0000256" key="3">
    <source>
        <dbReference type="ARBA" id="ARBA00037797"/>
    </source>
</evidence>
<evidence type="ECO:0000256" key="2">
    <source>
        <dbReference type="ARBA" id="ARBA00013254"/>
    </source>
</evidence>
<dbReference type="EC" id="3.1.1.23" evidence="2"/>
<keyword evidence="11" id="KW-1185">Reference proteome</keyword>
<dbReference type="GO" id="GO:0031966">
    <property type="term" value="C:mitochondrial membrane"/>
    <property type="evidence" value="ECO:0007669"/>
    <property type="project" value="UniProtKB-SubCell"/>
</dbReference>
<dbReference type="OMA" id="EDEYWFS"/>
<comment type="catalytic activity">
    <reaction evidence="1">
        <text>Hydrolyzes glycerol monoesters of long-chain fatty acids.</text>
        <dbReference type="EC" id="3.1.1.23"/>
    </reaction>
</comment>
<evidence type="ECO:0000256" key="5">
    <source>
        <dbReference type="ARBA" id="ARBA00046308"/>
    </source>
</evidence>
<evidence type="ECO:0000256" key="4">
    <source>
        <dbReference type="ARBA" id="ARBA00037874"/>
    </source>
</evidence>
<feature type="compositionally biased region" description="Acidic residues" evidence="8">
    <location>
        <begin position="299"/>
        <end position="308"/>
    </location>
</feature>
<comment type="caution">
    <text evidence="10">The sequence shown here is derived from an EMBL/GenBank/DDBJ whole genome shotgun (WGS) entry which is preliminary data.</text>
</comment>
<dbReference type="EMBL" id="LJIJ01000048">
    <property type="protein sequence ID" value="ODN04306.1"/>
    <property type="molecule type" value="Genomic_DNA"/>
</dbReference>
<feature type="compositionally biased region" description="Low complexity" evidence="8">
    <location>
        <begin position="106"/>
        <end position="121"/>
    </location>
</feature>
<dbReference type="GO" id="GO:0031902">
    <property type="term" value="C:late endosome membrane"/>
    <property type="evidence" value="ECO:0007669"/>
    <property type="project" value="UniProtKB-SubCell"/>
</dbReference>
<dbReference type="Pfam" id="PF12697">
    <property type="entry name" value="Abhydrolase_6"/>
    <property type="match status" value="1"/>
</dbReference>
<feature type="region of interest" description="Disordered" evidence="8">
    <location>
        <begin position="39"/>
        <end position="74"/>
    </location>
</feature>
<gene>
    <name evidence="10" type="ORF">Ocin01_02404</name>
</gene>
<dbReference type="PANTHER" id="PTHR43798">
    <property type="entry name" value="MONOACYLGLYCEROL LIPASE"/>
    <property type="match status" value="1"/>
</dbReference>
<evidence type="ECO:0000256" key="7">
    <source>
        <dbReference type="ARBA" id="ARBA00049568"/>
    </source>
</evidence>
<feature type="compositionally biased region" description="Low complexity" evidence="8">
    <location>
        <begin position="264"/>
        <end position="274"/>
    </location>
</feature>
<sequence>MKCIRSCFPCLCGNRNSARITPSEPIQIVQANALKHHQRVNSGGGCENENDAVDNDGRINPNFNMGDEPSSSESDLSVKALFIEVGKDRLLRVIHIRSKDDDDDSQSGSCSKSNSPNSGESTEQCSPEKSPAETSENEQTAQGGDDEEDEYWFSKWARKPRFRSIFAKNPNTRPRISENNNNNSVGSSPEENNKVSAELEMARAQAAAKRRAWAYNNNGSCESITQQPTVNLNDEEEFSSIAIVNTTKQQWSKTNSPEKELGSKTESSPFSSSSVQQVEVAVEKHSPNYEGMINPAFQGDDDEDEEGGESPQLPPNETDEVCRDTVNGTKSKSSSISTASVKSRLSSNSEEEDAIISEPIIANEQSTSSSSSSKDKRSSPTATTSVPLEESTLPPKKPLLFFIHSISGSSDVWHHQMEFFQNLGYEIVVPDLLGHGLSSTPLNPKYYYFESLVQDLILIFDHFTREDMKVVLVGHGYGACLAAMLTRVRLKNVALLISIAGGGPTPLVRRTCCQDSWFSWKCKLFHSNRIRGRFDNPELKHILPPSIHENVLSGQVWQDGDSAFYRRVTVPTLLVYGMRDKVVTLVEECEMERTIPKSFLELIDSAGHMVMLNDPEKLNKMMCKFIQSWS</sequence>
<reference evidence="10 11" key="1">
    <citation type="journal article" date="2016" name="Genome Biol. Evol.">
        <title>Gene Family Evolution Reflects Adaptation to Soil Environmental Stressors in the Genome of the Collembolan Orchesella cincta.</title>
        <authorList>
            <person name="Faddeeva-Vakhrusheva A."/>
            <person name="Derks M.F."/>
            <person name="Anvar S.Y."/>
            <person name="Agamennone V."/>
            <person name="Suring W."/>
            <person name="Smit S."/>
            <person name="van Straalen N.M."/>
            <person name="Roelofs D."/>
        </authorList>
    </citation>
    <scope>NUCLEOTIDE SEQUENCE [LARGE SCALE GENOMIC DNA]</scope>
    <source>
        <tissue evidence="10">Mixed pool</tissue>
    </source>
</reference>
<comment type="catalytic activity">
    <reaction evidence="6">
        <text>1-dodecanoylglycerol + H2O = dodecanoate + glycerol + H(+)</text>
        <dbReference type="Rhea" id="RHEA:44316"/>
        <dbReference type="ChEBI" id="CHEBI:15377"/>
        <dbReference type="ChEBI" id="CHEBI:15378"/>
        <dbReference type="ChEBI" id="CHEBI:17754"/>
        <dbReference type="ChEBI" id="CHEBI:18262"/>
        <dbReference type="ChEBI" id="CHEBI:75539"/>
    </reaction>
</comment>
<dbReference type="STRING" id="48709.A0A1D2NH62"/>